<evidence type="ECO:0000313" key="2">
    <source>
        <dbReference type="Proteomes" id="UP000682982"/>
    </source>
</evidence>
<dbReference type="Gene3D" id="1.10.3600.10">
    <property type="entry name" value="Putative bacterial toxin ydaT"/>
    <property type="match status" value="1"/>
</dbReference>
<name>A0ABS5H2X0_9BURK</name>
<comment type="caution">
    <text evidence="1">The sequence shown here is derived from an EMBL/GenBank/DDBJ whole genome shotgun (WGS) entry which is preliminary data.</text>
</comment>
<dbReference type="EMBL" id="JAGSPK010000002">
    <property type="protein sequence ID" value="MBR7792324.1"/>
    <property type="molecule type" value="Genomic_DNA"/>
</dbReference>
<proteinExistence type="predicted"/>
<gene>
    <name evidence="1" type="ORF">KDM87_06900</name>
</gene>
<accession>A0ABS5H2X0</accession>
<dbReference type="InterPro" id="IPR037042">
    <property type="entry name" value="YdaT-like_sf"/>
</dbReference>
<organism evidence="1 2">
    <name type="scientific">Undibacterium rivi</name>
    <dbReference type="NCBI Taxonomy" id="2828729"/>
    <lineage>
        <taxon>Bacteria</taxon>
        <taxon>Pseudomonadati</taxon>
        <taxon>Pseudomonadota</taxon>
        <taxon>Betaproteobacteria</taxon>
        <taxon>Burkholderiales</taxon>
        <taxon>Oxalobacteraceae</taxon>
        <taxon>Undibacterium</taxon>
    </lineage>
</organism>
<protein>
    <submittedName>
        <fullName evidence="1">Uncharacterized protein</fullName>
    </submittedName>
</protein>
<keyword evidence="2" id="KW-1185">Reference proteome</keyword>
<dbReference type="RefSeq" id="WP_212678384.1">
    <property type="nucleotide sequence ID" value="NZ_JAGSPK010000002.1"/>
</dbReference>
<reference evidence="1 2" key="1">
    <citation type="submission" date="2021-04" db="EMBL/GenBank/DDBJ databases">
        <title>novel species isolated from subtropical streams in China.</title>
        <authorList>
            <person name="Lu H."/>
        </authorList>
    </citation>
    <scope>NUCLEOTIDE SEQUENCE [LARGE SCALE GENOMIC DNA]</scope>
    <source>
        <strain evidence="1 2">FT147W</strain>
    </source>
</reference>
<dbReference type="Proteomes" id="UP000682982">
    <property type="component" value="Unassembled WGS sequence"/>
</dbReference>
<evidence type="ECO:0000313" key="1">
    <source>
        <dbReference type="EMBL" id="MBR7792324.1"/>
    </source>
</evidence>
<sequence length="198" mass="22286">MRNQSHTDIGVIRSHFNAFRKERGLSRESAVQLVVEAHEAAGFDVVSGIRFEPNTRDTFERMKVNADRVYRWLDDESKENNLLPFNFHKSILLALPLEYRAAAMNEMYRCIGLSVHSSDVVDGDLNVNHHLCEIVKETSEAVQSVARLNNSADEAALLHADKEVNEAIETLSRFRRVLNATIAKGKSVAKVLAVVRKS</sequence>